<dbReference type="Proteomes" id="UP000011087">
    <property type="component" value="Unassembled WGS sequence"/>
</dbReference>
<dbReference type="KEGG" id="gtt:GUITHDRAFT_106497"/>
<organism evidence="4">
    <name type="scientific">Guillardia theta (strain CCMP2712)</name>
    <name type="common">Cryptophyte</name>
    <dbReference type="NCBI Taxonomy" id="905079"/>
    <lineage>
        <taxon>Eukaryota</taxon>
        <taxon>Cryptophyceae</taxon>
        <taxon>Pyrenomonadales</taxon>
        <taxon>Geminigeraceae</taxon>
        <taxon>Guillardia</taxon>
    </lineage>
</organism>
<dbReference type="SMART" id="SM00239">
    <property type="entry name" value="C2"/>
    <property type="match status" value="1"/>
</dbReference>
<evidence type="ECO:0000313" key="5">
    <source>
        <dbReference type="EnsemblProtists" id="EKX47510"/>
    </source>
</evidence>
<dbReference type="EnsemblProtists" id="EKX47510">
    <property type="protein sequence ID" value="EKX47510"/>
    <property type="gene ID" value="GUITHDRAFT_106497"/>
</dbReference>
<dbReference type="PANTHER" id="PTHR45911">
    <property type="entry name" value="C2 DOMAIN-CONTAINING PROTEIN"/>
    <property type="match status" value="1"/>
</dbReference>
<reference evidence="6" key="2">
    <citation type="submission" date="2012-11" db="EMBL/GenBank/DDBJ databases">
        <authorList>
            <person name="Kuo A."/>
            <person name="Curtis B.A."/>
            <person name="Tanifuji G."/>
            <person name="Burki F."/>
            <person name="Gruber A."/>
            <person name="Irimia M."/>
            <person name="Maruyama S."/>
            <person name="Arias M.C."/>
            <person name="Ball S.G."/>
            <person name="Gile G.H."/>
            <person name="Hirakawa Y."/>
            <person name="Hopkins J.F."/>
            <person name="Rensing S.A."/>
            <person name="Schmutz J."/>
            <person name="Symeonidi A."/>
            <person name="Elias M."/>
            <person name="Eveleigh R.J."/>
            <person name="Herman E.K."/>
            <person name="Klute M.J."/>
            <person name="Nakayama T."/>
            <person name="Obornik M."/>
            <person name="Reyes-Prieto A."/>
            <person name="Armbrust E.V."/>
            <person name="Aves S.J."/>
            <person name="Beiko R.G."/>
            <person name="Coutinho P."/>
            <person name="Dacks J.B."/>
            <person name="Durnford D.G."/>
            <person name="Fast N.M."/>
            <person name="Green B.R."/>
            <person name="Grisdale C."/>
            <person name="Hempe F."/>
            <person name="Henrissat B."/>
            <person name="Hoppner M.P."/>
            <person name="Ishida K.-I."/>
            <person name="Kim E."/>
            <person name="Koreny L."/>
            <person name="Kroth P.G."/>
            <person name="Liu Y."/>
            <person name="Malik S.-B."/>
            <person name="Maier U.G."/>
            <person name="McRose D."/>
            <person name="Mock T."/>
            <person name="Neilson J.A."/>
            <person name="Onodera N.T."/>
            <person name="Poole A.M."/>
            <person name="Pritham E.J."/>
            <person name="Richards T.A."/>
            <person name="Rocap G."/>
            <person name="Roy S.W."/>
            <person name="Sarai C."/>
            <person name="Schaack S."/>
            <person name="Shirato S."/>
            <person name="Slamovits C.H."/>
            <person name="Spencer D.F."/>
            <person name="Suzuki S."/>
            <person name="Worden A.Z."/>
            <person name="Zauner S."/>
            <person name="Barry K."/>
            <person name="Bell C."/>
            <person name="Bharti A.K."/>
            <person name="Crow J.A."/>
            <person name="Grimwood J."/>
            <person name="Kramer R."/>
            <person name="Lindquist E."/>
            <person name="Lucas S."/>
            <person name="Salamov A."/>
            <person name="McFadden G.I."/>
            <person name="Lane C.E."/>
            <person name="Keeling P.J."/>
            <person name="Gray M.W."/>
            <person name="Grigoriev I.V."/>
            <person name="Archibald J.M."/>
        </authorList>
    </citation>
    <scope>NUCLEOTIDE SEQUENCE</scope>
    <source>
        <strain evidence="6">CCMP2712</strain>
    </source>
</reference>
<keyword evidence="2" id="KW-0106">Calcium</keyword>
<accession>L1JHD7</accession>
<dbReference type="GO" id="GO:0016020">
    <property type="term" value="C:membrane"/>
    <property type="evidence" value="ECO:0007669"/>
    <property type="project" value="TreeGrafter"/>
</dbReference>
<dbReference type="InterPro" id="IPR000008">
    <property type="entry name" value="C2_dom"/>
</dbReference>
<keyword evidence="6" id="KW-1185">Reference proteome</keyword>
<dbReference type="Gene3D" id="2.60.40.150">
    <property type="entry name" value="C2 domain"/>
    <property type="match status" value="1"/>
</dbReference>
<sequence length="183" mass="20154">MMLEATGNLNSPDSRGAQWAWSAVELSRPPSSPANAEMYVTLTVLSASNLPKMDVLRKCDGYCMVYVDGNTLQPTYRTETVVGSLNPEWNSSFEWQLYPGMTILTVAVWDRDNLTADDLIGTAFVDLSDLSSSEVEMKLDLKNPLLRKKLTACKSSVLVKVGLRSSSVHDIASRPMADSSIRM</sequence>
<dbReference type="STRING" id="905079.L1JHD7"/>
<dbReference type="HOGENOM" id="CLU_1477766_0_0_1"/>
<proteinExistence type="predicted"/>
<protein>
    <recommendedName>
        <fullName evidence="3">C2 domain-containing protein</fullName>
    </recommendedName>
</protein>
<dbReference type="AlphaFoldDB" id="L1JHD7"/>
<dbReference type="CDD" id="cd00030">
    <property type="entry name" value="C2"/>
    <property type="match status" value="1"/>
</dbReference>
<reference evidence="4 6" key="1">
    <citation type="journal article" date="2012" name="Nature">
        <title>Algal genomes reveal evolutionary mosaicism and the fate of nucleomorphs.</title>
        <authorList>
            <consortium name="DOE Joint Genome Institute"/>
            <person name="Curtis B.A."/>
            <person name="Tanifuji G."/>
            <person name="Burki F."/>
            <person name="Gruber A."/>
            <person name="Irimia M."/>
            <person name="Maruyama S."/>
            <person name="Arias M.C."/>
            <person name="Ball S.G."/>
            <person name="Gile G.H."/>
            <person name="Hirakawa Y."/>
            <person name="Hopkins J.F."/>
            <person name="Kuo A."/>
            <person name="Rensing S.A."/>
            <person name="Schmutz J."/>
            <person name="Symeonidi A."/>
            <person name="Elias M."/>
            <person name="Eveleigh R.J."/>
            <person name="Herman E.K."/>
            <person name="Klute M.J."/>
            <person name="Nakayama T."/>
            <person name="Obornik M."/>
            <person name="Reyes-Prieto A."/>
            <person name="Armbrust E.V."/>
            <person name="Aves S.J."/>
            <person name="Beiko R.G."/>
            <person name="Coutinho P."/>
            <person name="Dacks J.B."/>
            <person name="Durnford D.G."/>
            <person name="Fast N.M."/>
            <person name="Green B.R."/>
            <person name="Grisdale C.J."/>
            <person name="Hempel F."/>
            <person name="Henrissat B."/>
            <person name="Hoppner M.P."/>
            <person name="Ishida K."/>
            <person name="Kim E."/>
            <person name="Koreny L."/>
            <person name="Kroth P.G."/>
            <person name="Liu Y."/>
            <person name="Malik S.B."/>
            <person name="Maier U.G."/>
            <person name="McRose D."/>
            <person name="Mock T."/>
            <person name="Neilson J.A."/>
            <person name="Onodera N.T."/>
            <person name="Poole A.M."/>
            <person name="Pritham E.J."/>
            <person name="Richards T.A."/>
            <person name="Rocap G."/>
            <person name="Roy S.W."/>
            <person name="Sarai C."/>
            <person name="Schaack S."/>
            <person name="Shirato S."/>
            <person name="Slamovits C.H."/>
            <person name="Spencer D.F."/>
            <person name="Suzuki S."/>
            <person name="Worden A.Z."/>
            <person name="Zauner S."/>
            <person name="Barry K."/>
            <person name="Bell C."/>
            <person name="Bharti A.K."/>
            <person name="Crow J.A."/>
            <person name="Grimwood J."/>
            <person name="Kramer R."/>
            <person name="Lindquist E."/>
            <person name="Lucas S."/>
            <person name="Salamov A."/>
            <person name="McFadden G.I."/>
            <person name="Lane C.E."/>
            <person name="Keeling P.J."/>
            <person name="Gray M.W."/>
            <person name="Grigoriev I.V."/>
            <person name="Archibald J.M."/>
        </authorList>
    </citation>
    <scope>NUCLEOTIDE SEQUENCE</scope>
    <source>
        <strain evidence="4 6">CCMP2712</strain>
    </source>
</reference>
<dbReference type="eggNOG" id="KOG1028">
    <property type="taxonomic scope" value="Eukaryota"/>
</dbReference>
<keyword evidence="1" id="KW-0479">Metal-binding</keyword>
<dbReference type="PANTHER" id="PTHR45911:SF4">
    <property type="entry name" value="MULTIPLE C2 AND TRANSMEMBRANE DOMAIN-CONTAINING PROTEIN"/>
    <property type="match status" value="1"/>
</dbReference>
<evidence type="ECO:0000256" key="1">
    <source>
        <dbReference type="ARBA" id="ARBA00022723"/>
    </source>
</evidence>
<evidence type="ECO:0000313" key="4">
    <source>
        <dbReference type="EMBL" id="EKX47510.1"/>
    </source>
</evidence>
<name>L1JHD7_GUITC</name>
<evidence type="ECO:0000259" key="3">
    <source>
        <dbReference type="PROSITE" id="PS50004"/>
    </source>
</evidence>
<dbReference type="GeneID" id="17304292"/>
<dbReference type="RefSeq" id="XP_005834490.1">
    <property type="nucleotide sequence ID" value="XM_005834433.1"/>
</dbReference>
<reference evidence="5" key="3">
    <citation type="submission" date="2015-06" db="UniProtKB">
        <authorList>
            <consortium name="EnsemblProtists"/>
        </authorList>
    </citation>
    <scope>IDENTIFICATION</scope>
</reference>
<dbReference type="EMBL" id="JH992989">
    <property type="protein sequence ID" value="EKX47510.1"/>
    <property type="molecule type" value="Genomic_DNA"/>
</dbReference>
<dbReference type="InterPro" id="IPR035892">
    <property type="entry name" value="C2_domain_sf"/>
</dbReference>
<gene>
    <name evidence="4" type="ORF">GUITHDRAFT_106497</name>
</gene>
<dbReference type="Pfam" id="PF00168">
    <property type="entry name" value="C2"/>
    <property type="match status" value="1"/>
</dbReference>
<dbReference type="PROSITE" id="PS50004">
    <property type="entry name" value="C2"/>
    <property type="match status" value="1"/>
</dbReference>
<feature type="domain" description="C2" evidence="3">
    <location>
        <begin position="20"/>
        <end position="140"/>
    </location>
</feature>
<evidence type="ECO:0000313" key="6">
    <source>
        <dbReference type="Proteomes" id="UP000011087"/>
    </source>
</evidence>
<evidence type="ECO:0000256" key="2">
    <source>
        <dbReference type="ARBA" id="ARBA00022837"/>
    </source>
</evidence>
<dbReference type="SUPFAM" id="SSF49562">
    <property type="entry name" value="C2 domain (Calcium/lipid-binding domain, CaLB)"/>
    <property type="match status" value="1"/>
</dbReference>
<dbReference type="OrthoDB" id="419768at2759"/>
<dbReference type="GO" id="GO:0005509">
    <property type="term" value="F:calcium ion binding"/>
    <property type="evidence" value="ECO:0007669"/>
    <property type="project" value="TreeGrafter"/>
</dbReference>
<dbReference type="PaxDb" id="55529-EKX47510"/>